<evidence type="ECO:0000313" key="4">
    <source>
        <dbReference type="Proteomes" id="UP000183255"/>
    </source>
</evidence>
<dbReference type="EMBL" id="FNDZ01000001">
    <property type="protein sequence ID" value="SDH84440.1"/>
    <property type="molecule type" value="Genomic_DNA"/>
</dbReference>
<accession>A0A1G8FQN0</accession>
<dbReference type="PANTHER" id="PTHR33393">
    <property type="entry name" value="POLYGLUTAMINE SYNTHESIS ACCESSORY PROTEIN RV0574C-RELATED"/>
    <property type="match status" value="1"/>
</dbReference>
<reference evidence="3 4" key="1">
    <citation type="submission" date="2016-10" db="EMBL/GenBank/DDBJ databases">
        <authorList>
            <person name="de Groot N.N."/>
        </authorList>
    </citation>
    <scope>NUCLEOTIDE SEQUENCE [LARGE SCALE GENOMIC DNA]</scope>
    <source>
        <strain evidence="3 4">CGMCC 1.5058</strain>
    </source>
</reference>
<dbReference type="Gene3D" id="3.60.21.10">
    <property type="match status" value="1"/>
</dbReference>
<dbReference type="InterPro" id="IPR029052">
    <property type="entry name" value="Metallo-depent_PP-like"/>
</dbReference>
<dbReference type="PANTHER" id="PTHR33393:SF12">
    <property type="entry name" value="CAPSULE BIOSYNTHESIS PROTEIN CAPA"/>
    <property type="match status" value="1"/>
</dbReference>
<dbReference type="AlphaFoldDB" id="A0A1G8FQN0"/>
<proteinExistence type="inferred from homology"/>
<evidence type="ECO:0000313" key="3">
    <source>
        <dbReference type="EMBL" id="SDH84440.1"/>
    </source>
</evidence>
<dbReference type="SMART" id="SM00854">
    <property type="entry name" value="PGA_cap"/>
    <property type="match status" value="1"/>
</dbReference>
<feature type="domain" description="Capsule synthesis protein CapA" evidence="2">
    <location>
        <begin position="1"/>
        <end position="253"/>
    </location>
</feature>
<dbReference type="Proteomes" id="UP000183255">
    <property type="component" value="Unassembled WGS sequence"/>
</dbReference>
<comment type="similarity">
    <text evidence="1">Belongs to the CapA family.</text>
</comment>
<protein>
    <submittedName>
        <fullName evidence="3">Poly-gamma-glutamate synthesis protein (Capsule biosynthesis protein)</fullName>
    </submittedName>
</protein>
<organism evidence="3 4">
    <name type="scientific">Proteiniclasticum ruminis</name>
    <dbReference type="NCBI Taxonomy" id="398199"/>
    <lineage>
        <taxon>Bacteria</taxon>
        <taxon>Bacillati</taxon>
        <taxon>Bacillota</taxon>
        <taxon>Clostridia</taxon>
        <taxon>Eubacteriales</taxon>
        <taxon>Clostridiaceae</taxon>
        <taxon>Proteiniclasticum</taxon>
    </lineage>
</organism>
<dbReference type="InterPro" id="IPR019079">
    <property type="entry name" value="Capsule_synth_CapA"/>
</dbReference>
<dbReference type="CDD" id="cd07381">
    <property type="entry name" value="MPP_CapA"/>
    <property type="match status" value="1"/>
</dbReference>
<name>A0A1G8FQN0_9CLOT</name>
<dbReference type="Pfam" id="PF09587">
    <property type="entry name" value="PGA_cap"/>
    <property type="match status" value="1"/>
</dbReference>
<evidence type="ECO:0000259" key="2">
    <source>
        <dbReference type="SMART" id="SM00854"/>
    </source>
</evidence>
<dbReference type="InterPro" id="IPR052169">
    <property type="entry name" value="CW_Biosynth-Accessory"/>
</dbReference>
<gene>
    <name evidence="3" type="ORF">SAMN05421804_1015</name>
</gene>
<dbReference type="SUPFAM" id="SSF56300">
    <property type="entry name" value="Metallo-dependent phosphatases"/>
    <property type="match status" value="1"/>
</dbReference>
<evidence type="ECO:0000256" key="1">
    <source>
        <dbReference type="ARBA" id="ARBA00005662"/>
    </source>
</evidence>
<sequence>MVHESQWRSQKTSENSYDFTNNFKHISPFIKASDLAFANFESTILQRTPFSSYPVFNSPPEILTAMKEAGFTHISTANNHSMDTGYKGIQGTLSAMHEEGLIPLGTYETGKKKSFHIETIQGIKLGIASYATGYFSGNTVTVNSIQSNGLERNINFIHMTDPYEAFLRIKEDLLMMKEASVEAIILLLHWGTEYTSYPSSFQKTLARLLIDEGVHLIIGSHPHLLQKMEVLLSSDGHHEGLVLYSLGNFLSNQREEILGIPGTEDGAIARILLEKNTEGLVKIKEGTILPTWVYRKDVSPDQKIYTYEILPLLASPEETAEKYYAPLTTIRKRYRSIHETFHTNQLFFYLNKTKNWQRTGCQFFSFYSNSVL</sequence>